<evidence type="ECO:0000256" key="3">
    <source>
        <dbReference type="ARBA" id="ARBA00022559"/>
    </source>
</evidence>
<evidence type="ECO:0000256" key="8">
    <source>
        <dbReference type="RuleBase" id="RU004241"/>
    </source>
</evidence>
<keyword evidence="3" id="KW-0575">Peroxidase</keyword>
<comment type="cofactor">
    <cofactor evidence="2">
        <name>heme b</name>
        <dbReference type="ChEBI" id="CHEBI:60344"/>
    </cofactor>
</comment>
<dbReference type="GO" id="GO:0046872">
    <property type="term" value="F:metal ion binding"/>
    <property type="evidence" value="ECO:0007669"/>
    <property type="project" value="UniProtKB-KW"/>
</dbReference>
<dbReference type="Proteomes" id="UP000077202">
    <property type="component" value="Unassembled WGS sequence"/>
</dbReference>
<name>A0A176VG36_MARPO</name>
<sequence>MPALQNPTIDYKMTTIVIHARVPSQCYFKLESACLCIIWQGCDASVLLNGPGTEKAAAVNKLLKSFEIIDKAKQELETVCPGVVSCSDILQYAARYSVVASCVLQEQTPGPSTA</sequence>
<keyword evidence="7" id="KW-0106">Calcium</keyword>
<comment type="cofactor">
    <cofactor evidence="7">
        <name>Ca(2+)</name>
        <dbReference type="ChEBI" id="CHEBI:29108"/>
    </cofactor>
    <text evidence="7">Binds 2 calcium ions per subunit.</text>
</comment>
<keyword evidence="11" id="KW-1185">Reference proteome</keyword>
<dbReference type="InterPro" id="IPR000823">
    <property type="entry name" value="Peroxidase_pln"/>
</dbReference>
<keyword evidence="4" id="KW-0349">Heme</keyword>
<dbReference type="InterPro" id="IPR002016">
    <property type="entry name" value="Haem_peroxidase"/>
</dbReference>
<protein>
    <recommendedName>
        <fullName evidence="9">Plant heme peroxidase family profile domain-containing protein</fullName>
    </recommendedName>
</protein>
<feature type="binding site" evidence="7">
    <location>
        <position position="54"/>
    </location>
    <ligand>
        <name>Ca(2+)</name>
        <dbReference type="ChEBI" id="CHEBI:29108"/>
        <label>1</label>
    </ligand>
</feature>
<organism evidence="10 11">
    <name type="scientific">Marchantia polymorpha subsp. ruderalis</name>
    <dbReference type="NCBI Taxonomy" id="1480154"/>
    <lineage>
        <taxon>Eukaryota</taxon>
        <taxon>Viridiplantae</taxon>
        <taxon>Streptophyta</taxon>
        <taxon>Embryophyta</taxon>
        <taxon>Marchantiophyta</taxon>
        <taxon>Marchantiopsida</taxon>
        <taxon>Marchantiidae</taxon>
        <taxon>Marchantiales</taxon>
        <taxon>Marchantiaceae</taxon>
        <taxon>Marchantia</taxon>
    </lineage>
</organism>
<dbReference type="AlphaFoldDB" id="A0A176VG36"/>
<evidence type="ECO:0000259" key="9">
    <source>
        <dbReference type="PROSITE" id="PS50873"/>
    </source>
</evidence>
<dbReference type="GO" id="GO:0020037">
    <property type="term" value="F:heme binding"/>
    <property type="evidence" value="ECO:0007669"/>
    <property type="project" value="InterPro"/>
</dbReference>
<dbReference type="SUPFAM" id="SSF48113">
    <property type="entry name" value="Heme-dependent peroxidases"/>
    <property type="match status" value="1"/>
</dbReference>
<feature type="binding site" evidence="7">
    <location>
        <position position="43"/>
    </location>
    <ligand>
        <name>Ca(2+)</name>
        <dbReference type="ChEBI" id="CHEBI:29108"/>
        <label>1</label>
    </ligand>
</feature>
<dbReference type="InterPro" id="IPR010255">
    <property type="entry name" value="Haem_peroxidase_sf"/>
</dbReference>
<reference evidence="10" key="1">
    <citation type="submission" date="2016-03" db="EMBL/GenBank/DDBJ databases">
        <title>Mechanisms controlling the formation of the plant cell surface in tip-growing cells are functionally conserved among land plants.</title>
        <authorList>
            <person name="Honkanen S."/>
            <person name="Jones V.A."/>
            <person name="Morieri G."/>
            <person name="Champion C."/>
            <person name="Hetherington A.J."/>
            <person name="Kelly S."/>
            <person name="Saint-Marcoux D."/>
            <person name="Proust H."/>
            <person name="Prescott H."/>
            <person name="Dolan L."/>
        </authorList>
    </citation>
    <scope>NUCLEOTIDE SEQUENCE [LARGE SCALE GENOMIC DNA]</scope>
    <source>
        <tissue evidence="10">Whole gametophyte</tissue>
    </source>
</reference>
<dbReference type="Pfam" id="PF00141">
    <property type="entry name" value="peroxidase"/>
    <property type="match status" value="1"/>
</dbReference>
<evidence type="ECO:0000256" key="2">
    <source>
        <dbReference type="ARBA" id="ARBA00001970"/>
    </source>
</evidence>
<evidence type="ECO:0000313" key="10">
    <source>
        <dbReference type="EMBL" id="OAE19413.1"/>
    </source>
</evidence>
<feature type="domain" description="Plant heme peroxidase family profile" evidence="9">
    <location>
        <begin position="40"/>
        <end position="114"/>
    </location>
</feature>
<dbReference type="GO" id="GO:0006979">
    <property type="term" value="P:response to oxidative stress"/>
    <property type="evidence" value="ECO:0007669"/>
    <property type="project" value="InterPro"/>
</dbReference>
<dbReference type="PANTHER" id="PTHR31235">
    <property type="entry name" value="PEROXIDASE 25-RELATED"/>
    <property type="match status" value="1"/>
</dbReference>
<evidence type="ECO:0000256" key="7">
    <source>
        <dbReference type="PIRSR" id="PIRSR600823-3"/>
    </source>
</evidence>
<proteinExistence type="inferred from homology"/>
<accession>A0A176VG36</accession>
<gene>
    <name evidence="10" type="ORF">AXG93_4273s1070</name>
</gene>
<feature type="binding site" evidence="7">
    <location>
        <position position="45"/>
    </location>
    <ligand>
        <name>Ca(2+)</name>
        <dbReference type="ChEBI" id="CHEBI:29108"/>
        <label>1</label>
    </ligand>
</feature>
<dbReference type="PRINTS" id="PR00461">
    <property type="entry name" value="PLPEROXIDASE"/>
</dbReference>
<evidence type="ECO:0000313" key="11">
    <source>
        <dbReference type="Proteomes" id="UP000077202"/>
    </source>
</evidence>
<keyword evidence="3" id="KW-0560">Oxidoreductase</keyword>
<comment type="caution">
    <text evidence="10">The sequence shown here is derived from an EMBL/GenBank/DDBJ whole genome shotgun (WGS) entry which is preliminary data.</text>
</comment>
<dbReference type="Gene3D" id="1.10.520.10">
    <property type="match status" value="1"/>
</dbReference>
<evidence type="ECO:0000256" key="5">
    <source>
        <dbReference type="ARBA" id="ARBA00022723"/>
    </source>
</evidence>
<evidence type="ECO:0000256" key="6">
    <source>
        <dbReference type="ARBA" id="ARBA00023004"/>
    </source>
</evidence>
<dbReference type="GO" id="GO:0140825">
    <property type="term" value="F:lactoperoxidase activity"/>
    <property type="evidence" value="ECO:0007669"/>
    <property type="project" value="UniProtKB-EC"/>
</dbReference>
<evidence type="ECO:0000256" key="4">
    <source>
        <dbReference type="ARBA" id="ARBA00022617"/>
    </source>
</evidence>
<dbReference type="EMBL" id="LVLJ01003865">
    <property type="protein sequence ID" value="OAE19413.1"/>
    <property type="molecule type" value="Genomic_DNA"/>
</dbReference>
<comment type="similarity">
    <text evidence="8">Belongs to the peroxidase family.</text>
</comment>
<keyword evidence="6" id="KW-0408">Iron</keyword>
<keyword evidence="5 7" id="KW-0479">Metal-binding</keyword>
<evidence type="ECO:0000256" key="1">
    <source>
        <dbReference type="ARBA" id="ARBA00000189"/>
    </source>
</evidence>
<feature type="binding site" evidence="7">
    <location>
        <position position="41"/>
    </location>
    <ligand>
        <name>Ca(2+)</name>
        <dbReference type="ChEBI" id="CHEBI:29108"/>
        <label>1</label>
    </ligand>
</feature>
<comment type="catalytic activity">
    <reaction evidence="1">
        <text>2 a phenolic donor + H2O2 = 2 a phenolic radical donor + 2 H2O</text>
        <dbReference type="Rhea" id="RHEA:56136"/>
        <dbReference type="ChEBI" id="CHEBI:15377"/>
        <dbReference type="ChEBI" id="CHEBI:16240"/>
        <dbReference type="ChEBI" id="CHEBI:139520"/>
        <dbReference type="ChEBI" id="CHEBI:139521"/>
        <dbReference type="EC" id="1.11.1.7"/>
    </reaction>
</comment>
<dbReference type="PROSITE" id="PS50873">
    <property type="entry name" value="PEROXIDASE_4"/>
    <property type="match status" value="1"/>
</dbReference>